<gene>
    <name evidence="1" type="ORF">BECKLFY1418B_GA0070995_100910</name>
</gene>
<name>A0A450U861_9GAMM</name>
<proteinExistence type="predicted"/>
<accession>A0A450U861</accession>
<protein>
    <submittedName>
        <fullName evidence="1">Uncharacterized protein</fullName>
    </submittedName>
</protein>
<dbReference type="EMBL" id="CAADFF010000009">
    <property type="protein sequence ID" value="VFJ88107.1"/>
    <property type="molecule type" value="Genomic_DNA"/>
</dbReference>
<dbReference type="AlphaFoldDB" id="A0A450U861"/>
<organism evidence="1">
    <name type="scientific">Candidatus Kentrum sp. LFY</name>
    <dbReference type="NCBI Taxonomy" id="2126342"/>
    <lineage>
        <taxon>Bacteria</taxon>
        <taxon>Pseudomonadati</taxon>
        <taxon>Pseudomonadota</taxon>
        <taxon>Gammaproteobacteria</taxon>
        <taxon>Candidatus Kentrum</taxon>
    </lineage>
</organism>
<sequence>MPGCSQAFQQGVIAFETLRYKEKLDALETVSADNLDVVMDIFSELDDIEATLYHQIIRERIRLIRTLQKKAHEDNALDKVIQQRIFEHLWLLDPSWERAATSEYMEQQVRTEFGKIEAGLTEEEKLARLDLGYRTASGKHILVELKRADRRVSVYELAIQINKYKEAIVKLLKAQQRDHEPFEFVCIIGVDIREWEQTDGRKLVEDTLRPLNARVVMYPELLSRAYDSYKAFMEQHEKAGRINRLLDAIDAS</sequence>
<reference evidence="1" key="1">
    <citation type="submission" date="2019-02" db="EMBL/GenBank/DDBJ databases">
        <authorList>
            <person name="Gruber-Vodicka R. H."/>
            <person name="Seah K. B. B."/>
        </authorList>
    </citation>
    <scope>NUCLEOTIDE SEQUENCE</scope>
    <source>
        <strain evidence="1">BECK_M7</strain>
    </source>
</reference>
<evidence type="ECO:0000313" key="1">
    <source>
        <dbReference type="EMBL" id="VFJ88107.1"/>
    </source>
</evidence>